<dbReference type="PRINTS" id="PR01243">
    <property type="entry name" value="NUCDPKINASE"/>
</dbReference>
<evidence type="ECO:0000313" key="11">
    <source>
        <dbReference type="Proteomes" id="UP000694399"/>
    </source>
</evidence>
<evidence type="ECO:0000256" key="8">
    <source>
        <dbReference type="SAM" id="MobiDB-lite"/>
    </source>
</evidence>
<keyword evidence="11" id="KW-1185">Reference proteome</keyword>
<feature type="compositionally biased region" description="Polar residues" evidence="8">
    <location>
        <begin position="27"/>
        <end position="37"/>
    </location>
</feature>
<dbReference type="Pfam" id="PF00334">
    <property type="entry name" value="NDK"/>
    <property type="match status" value="1"/>
</dbReference>
<dbReference type="PANTHER" id="PTHR11349">
    <property type="entry name" value="NUCLEOSIDE DIPHOSPHATE KINASE"/>
    <property type="match status" value="1"/>
</dbReference>
<dbReference type="SMART" id="SM00562">
    <property type="entry name" value="NDK"/>
    <property type="match status" value="1"/>
</dbReference>
<dbReference type="InterPro" id="IPR036850">
    <property type="entry name" value="NDK-like_dom_sf"/>
</dbReference>
<dbReference type="GO" id="GO:0006183">
    <property type="term" value="P:GTP biosynthetic process"/>
    <property type="evidence" value="ECO:0007669"/>
    <property type="project" value="InterPro"/>
</dbReference>
<comment type="caution">
    <text evidence="6">Lacks conserved residue(s) required for the propagation of feature annotation.</text>
</comment>
<proteinExistence type="inferred from homology"/>
<dbReference type="Proteomes" id="UP000694399">
    <property type="component" value="Chromosome C1"/>
</dbReference>
<evidence type="ECO:0000256" key="1">
    <source>
        <dbReference type="ARBA" id="ARBA00001946"/>
    </source>
</evidence>
<reference evidence="10" key="2">
    <citation type="submission" date="2025-08" db="UniProtKB">
        <authorList>
            <consortium name="Ensembl"/>
        </authorList>
    </citation>
    <scope>IDENTIFICATION</scope>
</reference>
<dbReference type="Ensembl" id="ENSPLOT00000031872.1">
    <property type="protein sequence ID" value="ENSPLOP00000028848.1"/>
    <property type="gene ID" value="ENSPLOG00000021141.1"/>
</dbReference>
<evidence type="ECO:0000256" key="5">
    <source>
        <dbReference type="ARBA" id="ARBA00022777"/>
    </source>
</evidence>
<evidence type="ECO:0000256" key="4">
    <source>
        <dbReference type="ARBA" id="ARBA00022679"/>
    </source>
</evidence>
<reference evidence="10" key="1">
    <citation type="journal article" date="2019" name="bioRxiv">
        <title>Long live the king: chromosome-level assembly of the lion (Panthera leo) using linked-read, Hi-C, and long read data.</title>
        <authorList>
            <person name="Armstrong E.E."/>
            <person name="Taylor R.W."/>
            <person name="Miller D.E."/>
            <person name="Kaelin C."/>
            <person name="Barsh G."/>
            <person name="Hadly E.A."/>
            <person name="Petrov D."/>
        </authorList>
    </citation>
    <scope>NUCLEOTIDE SEQUENCE [LARGE SCALE GENOMIC DNA]</scope>
</reference>
<keyword evidence="5" id="KW-0418">Kinase</keyword>
<organism evidence="10 11">
    <name type="scientific">Panthera leo</name>
    <name type="common">Lion</name>
    <dbReference type="NCBI Taxonomy" id="9689"/>
    <lineage>
        <taxon>Eukaryota</taxon>
        <taxon>Metazoa</taxon>
        <taxon>Chordata</taxon>
        <taxon>Craniata</taxon>
        <taxon>Vertebrata</taxon>
        <taxon>Euteleostomi</taxon>
        <taxon>Mammalia</taxon>
        <taxon>Eutheria</taxon>
        <taxon>Laurasiatheria</taxon>
        <taxon>Carnivora</taxon>
        <taxon>Feliformia</taxon>
        <taxon>Felidae</taxon>
        <taxon>Pantherinae</taxon>
        <taxon>Panthera</taxon>
    </lineage>
</organism>
<protein>
    <recommendedName>
        <fullName evidence="3">nucleoside-diphosphate kinase</fullName>
        <ecNumber evidence="3">2.7.4.6</ecNumber>
    </recommendedName>
</protein>
<dbReference type="InterPro" id="IPR034907">
    <property type="entry name" value="NDK-like_dom"/>
</dbReference>
<dbReference type="InterPro" id="IPR001564">
    <property type="entry name" value="Nucleoside_diP_kinase"/>
</dbReference>
<dbReference type="GeneTree" id="ENSGT01050000247240"/>
<reference evidence="10" key="3">
    <citation type="submission" date="2025-09" db="UniProtKB">
        <authorList>
            <consortium name="Ensembl"/>
        </authorList>
    </citation>
    <scope>IDENTIFICATION</scope>
</reference>
<name>A0A8C8Y8C0_PANLE</name>
<evidence type="ECO:0000259" key="9">
    <source>
        <dbReference type="SMART" id="SM00562"/>
    </source>
</evidence>
<dbReference type="PROSITE" id="PS51374">
    <property type="entry name" value="NDPK_LIKE"/>
    <property type="match status" value="1"/>
</dbReference>
<keyword evidence="4" id="KW-0808">Transferase</keyword>
<dbReference type="GO" id="GO:0006241">
    <property type="term" value="P:CTP biosynthetic process"/>
    <property type="evidence" value="ECO:0007669"/>
    <property type="project" value="InterPro"/>
</dbReference>
<dbReference type="EC" id="2.7.4.6" evidence="3"/>
<comment type="similarity">
    <text evidence="2 6 7">Belongs to the NDK family.</text>
</comment>
<dbReference type="GO" id="GO:0004550">
    <property type="term" value="F:nucleoside diphosphate kinase activity"/>
    <property type="evidence" value="ECO:0007669"/>
    <property type="project" value="UniProtKB-EC"/>
</dbReference>
<evidence type="ECO:0000256" key="7">
    <source>
        <dbReference type="RuleBase" id="RU004011"/>
    </source>
</evidence>
<feature type="region of interest" description="Disordered" evidence="8">
    <location>
        <begin position="16"/>
        <end position="37"/>
    </location>
</feature>
<evidence type="ECO:0000256" key="3">
    <source>
        <dbReference type="ARBA" id="ARBA00012966"/>
    </source>
</evidence>
<sequence>FVGLFTRLLLGVQSNPRAPGPWPNPLSRPSSGGPSCTWKQPRVAVTPDGVSWWLLGGATRHFEGRSFILVGAKMLQVPERPHRALPGPAGEALPPSCPITNREDFGVRISRNVIHTSDSVEGAQRDSQLWFQGCELVDWKTTSLSTFHPTPAQRG</sequence>
<evidence type="ECO:0000313" key="10">
    <source>
        <dbReference type="Ensembl" id="ENSPLOP00000028848.1"/>
    </source>
</evidence>
<comment type="cofactor">
    <cofactor evidence="1">
        <name>Mg(2+)</name>
        <dbReference type="ChEBI" id="CHEBI:18420"/>
    </cofactor>
</comment>
<accession>A0A8C8Y8C0</accession>
<dbReference type="Gene3D" id="3.30.70.141">
    <property type="entry name" value="Nucleoside diphosphate kinase-like domain"/>
    <property type="match status" value="1"/>
</dbReference>
<evidence type="ECO:0000256" key="6">
    <source>
        <dbReference type="PROSITE-ProRule" id="PRU00706"/>
    </source>
</evidence>
<dbReference type="AlphaFoldDB" id="A0A8C8Y8C0"/>
<dbReference type="GO" id="GO:0006228">
    <property type="term" value="P:UTP biosynthetic process"/>
    <property type="evidence" value="ECO:0007669"/>
    <property type="project" value="InterPro"/>
</dbReference>
<dbReference type="SUPFAM" id="SSF54919">
    <property type="entry name" value="Nucleoside diphosphate kinase, NDK"/>
    <property type="match status" value="1"/>
</dbReference>
<evidence type="ECO:0000256" key="2">
    <source>
        <dbReference type="ARBA" id="ARBA00008142"/>
    </source>
</evidence>
<feature type="domain" description="Nucleoside diphosphate kinase-like" evidence="9">
    <location>
        <begin position="43"/>
        <end position="138"/>
    </location>
</feature>